<dbReference type="SUPFAM" id="SSF56808">
    <property type="entry name" value="Ribosomal protein L1"/>
    <property type="match status" value="1"/>
</dbReference>
<dbReference type="CDD" id="cd00403">
    <property type="entry name" value="Ribosomal_L1"/>
    <property type="match status" value="1"/>
</dbReference>
<dbReference type="PANTHER" id="PTHR36427">
    <property type="entry name" value="54S RIBOSOMAL PROTEIN L1, MITOCHONDRIAL"/>
    <property type="match status" value="1"/>
</dbReference>
<dbReference type="GO" id="GO:0015934">
    <property type="term" value="C:large ribosomal subunit"/>
    <property type="evidence" value="ECO:0007669"/>
    <property type="project" value="InterPro"/>
</dbReference>
<evidence type="ECO:0000256" key="1">
    <source>
        <dbReference type="ARBA" id="ARBA00010531"/>
    </source>
</evidence>
<dbReference type="InterPro" id="IPR002143">
    <property type="entry name" value="Ribosomal_uL1"/>
</dbReference>
<dbReference type="PIRSF" id="PIRSF002155">
    <property type="entry name" value="Ribosomal_L1"/>
    <property type="match status" value="1"/>
</dbReference>
<keyword evidence="2 4" id="KW-0689">Ribosomal protein</keyword>
<keyword evidence="3" id="KW-0687">Ribonucleoprotein</keyword>
<protein>
    <submittedName>
        <fullName evidence="4">Ribosomal protein L1</fullName>
    </submittedName>
</protein>
<evidence type="ECO:0000256" key="2">
    <source>
        <dbReference type="ARBA" id="ARBA00022980"/>
    </source>
</evidence>
<sequence>MRQRSKRYKKIKNILAQKKNFKLIDAIKILKETSTAHFIESIEFHSNLNINPKHSINKKKKYILLPYRTNRILKIAVLTKENNFNLALSAKADIVGNQDLIEKIIKKEIFFDILIATPEMIPELTKIGKILTLNRKMPSLKKGTITEDLENTINRFKEGKVTYKADKTGIIHAKIGSCNFKTLELIENFKTFYFSIKKDYSNLTKGNIFKTIYLCTTLSPAIKLDLSEFN</sequence>
<geneLocation type="plastid" evidence="4"/>
<proteinExistence type="inferred from homology"/>
<organism evidence="4">
    <name type="scientific">Nitzschia sp. PL1-4</name>
    <dbReference type="NCBI Taxonomy" id="2083272"/>
    <lineage>
        <taxon>Eukaryota</taxon>
        <taxon>Sar</taxon>
        <taxon>Stramenopiles</taxon>
        <taxon>Ochrophyta</taxon>
        <taxon>Bacillariophyta</taxon>
        <taxon>Bacillariophyceae</taxon>
        <taxon>Bacillariophycidae</taxon>
        <taxon>Bacillariales</taxon>
        <taxon>Bacillariaceae</taxon>
        <taxon>Nitzschia</taxon>
    </lineage>
</organism>
<dbReference type="InterPro" id="IPR023674">
    <property type="entry name" value="Ribosomal_uL1-like"/>
</dbReference>
<name>A0A2Z5ZB08_9STRA</name>
<dbReference type="AlphaFoldDB" id="A0A2Z5ZB08"/>
<dbReference type="Gene3D" id="3.30.190.20">
    <property type="match status" value="1"/>
</dbReference>
<gene>
    <name evidence="4" type="primary">rpl1</name>
</gene>
<dbReference type="PANTHER" id="PTHR36427:SF3">
    <property type="entry name" value="LARGE RIBOSOMAL SUBUNIT PROTEIN UL1M"/>
    <property type="match status" value="1"/>
</dbReference>
<evidence type="ECO:0000256" key="3">
    <source>
        <dbReference type="ARBA" id="ARBA00023274"/>
    </source>
</evidence>
<keyword evidence="4" id="KW-0934">Plastid</keyword>
<dbReference type="InterPro" id="IPR016095">
    <property type="entry name" value="Ribosomal_uL1_3-a/b-sand"/>
</dbReference>
<evidence type="ECO:0000313" key="4">
    <source>
        <dbReference type="EMBL" id="BBC77535.1"/>
    </source>
</evidence>
<accession>A0A2Z5ZB08</accession>
<comment type="similarity">
    <text evidence="1">Belongs to the universal ribosomal protein uL1 family.</text>
</comment>
<dbReference type="GO" id="GO:0003735">
    <property type="term" value="F:structural constituent of ribosome"/>
    <property type="evidence" value="ECO:0007669"/>
    <property type="project" value="InterPro"/>
</dbReference>
<dbReference type="Pfam" id="PF00687">
    <property type="entry name" value="Ribosomal_L1"/>
    <property type="match status" value="1"/>
</dbReference>
<dbReference type="GO" id="GO:0003723">
    <property type="term" value="F:RNA binding"/>
    <property type="evidence" value="ECO:0007669"/>
    <property type="project" value="InterPro"/>
</dbReference>
<dbReference type="InterPro" id="IPR028364">
    <property type="entry name" value="Ribosomal_uL1/biogenesis"/>
</dbReference>
<dbReference type="EMBL" id="AP018506">
    <property type="protein sequence ID" value="BBC77535.1"/>
    <property type="molecule type" value="Genomic_DNA"/>
</dbReference>
<dbReference type="GO" id="GO:0006412">
    <property type="term" value="P:translation"/>
    <property type="evidence" value="ECO:0007669"/>
    <property type="project" value="InterPro"/>
</dbReference>
<reference evidence="4" key="1">
    <citation type="submission" date="2018-02" db="EMBL/GenBank/DDBJ databases">
        <title>Evolution and diversity of non-photosynthetic diatom plastid genomes.</title>
        <authorList>
            <person name="Kamikawa R."/>
            <person name="Ishii K."/>
        </authorList>
    </citation>
    <scope>NUCLEOTIDE SEQUENCE</scope>
    <source>
        <strain evidence="4">PL1-4</strain>
    </source>
</reference>
<dbReference type="Gene3D" id="3.40.50.790">
    <property type="match status" value="1"/>
</dbReference>